<accession>A0AAW8D401</accession>
<dbReference type="PANTHER" id="PTHR32251:SF17">
    <property type="entry name" value="STEROID 5-ALPHA REDUCTASE C-TERMINAL DOMAIN-CONTAINING PROTEIN"/>
    <property type="match status" value="1"/>
</dbReference>
<feature type="transmembrane region" description="Helical" evidence="1">
    <location>
        <begin position="6"/>
        <end position="28"/>
    </location>
</feature>
<proteinExistence type="predicted"/>
<evidence type="ECO:0000313" key="3">
    <source>
        <dbReference type="Proteomes" id="UP001242045"/>
    </source>
</evidence>
<dbReference type="Gene3D" id="1.20.120.1630">
    <property type="match status" value="1"/>
</dbReference>
<feature type="transmembrane region" description="Helical" evidence="1">
    <location>
        <begin position="40"/>
        <end position="58"/>
    </location>
</feature>
<organism evidence="2 3">
    <name type="scientific">Variovorax boronicumulans</name>
    <dbReference type="NCBI Taxonomy" id="436515"/>
    <lineage>
        <taxon>Bacteria</taxon>
        <taxon>Pseudomonadati</taxon>
        <taxon>Pseudomonadota</taxon>
        <taxon>Betaproteobacteria</taxon>
        <taxon>Burkholderiales</taxon>
        <taxon>Comamonadaceae</taxon>
        <taxon>Variovorax</taxon>
    </lineage>
</organism>
<keyword evidence="1" id="KW-1133">Transmembrane helix</keyword>
<dbReference type="InterPro" id="IPR010721">
    <property type="entry name" value="UstE-like"/>
</dbReference>
<name>A0AAW8D401_9BURK</name>
<keyword evidence="1" id="KW-0472">Membrane</keyword>
<feature type="transmembrane region" description="Helical" evidence="1">
    <location>
        <begin position="190"/>
        <end position="210"/>
    </location>
</feature>
<dbReference type="RefSeq" id="WP_307686466.1">
    <property type="nucleotide sequence ID" value="NZ_JAUSRD010000015.1"/>
</dbReference>
<comment type="caution">
    <text evidence="2">The sequence shown here is derived from an EMBL/GenBank/DDBJ whole genome shotgun (WGS) entry which is preliminary data.</text>
</comment>
<dbReference type="GO" id="GO:0016020">
    <property type="term" value="C:membrane"/>
    <property type="evidence" value="ECO:0007669"/>
    <property type="project" value="TreeGrafter"/>
</dbReference>
<dbReference type="Proteomes" id="UP001242045">
    <property type="component" value="Unassembled WGS sequence"/>
</dbReference>
<feature type="transmembrane region" description="Helical" evidence="1">
    <location>
        <begin position="64"/>
        <end position="83"/>
    </location>
</feature>
<sequence length="268" mass="29750">MTTAGATGIAFAGLAWAALVVLLTWLASLVRHDVSLVDRVWSVCIVGAGLVYFALLPGHTPRGLCMAVLGTAWAVRLCLYITWRNWGHGEDRRYQAMRARNQPGFAFKSLYLVFALQAVLAWLVSAPFLPGMAAVQPMGFIDFTGIVLAVFGLFFEAIGDAQMARFKADPANEGKVMDRGLWRYTRHPNYFGEACVWWGLWLIAIGGAGWSGAWTVVSPLLMTWLLLKVSGVRMLEEDIGERRPAYRDYIARTNAFVPGPVRNHRNRS</sequence>
<keyword evidence="1" id="KW-0812">Transmembrane</keyword>
<dbReference type="Pfam" id="PF06966">
    <property type="entry name" value="DUF1295"/>
    <property type="match status" value="1"/>
</dbReference>
<evidence type="ECO:0000313" key="2">
    <source>
        <dbReference type="EMBL" id="MDP9895980.1"/>
    </source>
</evidence>
<feature type="transmembrane region" description="Helical" evidence="1">
    <location>
        <begin position="137"/>
        <end position="158"/>
    </location>
</feature>
<protein>
    <submittedName>
        <fullName evidence="2">Steroid 5-alpha reductase family enzyme</fullName>
    </submittedName>
</protein>
<feature type="transmembrane region" description="Helical" evidence="1">
    <location>
        <begin position="104"/>
        <end position="125"/>
    </location>
</feature>
<dbReference type="AlphaFoldDB" id="A0AAW8D401"/>
<reference evidence="2" key="1">
    <citation type="submission" date="2023-07" db="EMBL/GenBank/DDBJ databases">
        <title>Sorghum-associated microbial communities from plants grown in Nebraska, USA.</title>
        <authorList>
            <person name="Schachtman D."/>
        </authorList>
    </citation>
    <scope>NUCLEOTIDE SEQUENCE</scope>
    <source>
        <strain evidence="2">DS3754</strain>
    </source>
</reference>
<gene>
    <name evidence="2" type="ORF">J2W31_005107</name>
</gene>
<dbReference type="PROSITE" id="PS50244">
    <property type="entry name" value="S5A_REDUCTASE"/>
    <property type="match status" value="1"/>
</dbReference>
<evidence type="ECO:0000256" key="1">
    <source>
        <dbReference type="SAM" id="Phobius"/>
    </source>
</evidence>
<dbReference type="PANTHER" id="PTHR32251">
    <property type="entry name" value="3-OXO-5-ALPHA-STEROID 4-DEHYDROGENASE"/>
    <property type="match status" value="1"/>
</dbReference>
<dbReference type="EMBL" id="JAUSRD010000015">
    <property type="protein sequence ID" value="MDP9895980.1"/>
    <property type="molecule type" value="Genomic_DNA"/>
</dbReference>